<comment type="caution">
    <text evidence="1">The sequence shown here is derived from an EMBL/GenBank/DDBJ whole genome shotgun (WGS) entry which is preliminary data.</text>
</comment>
<name>A0ACC0LBL8_RHOML</name>
<protein>
    <submittedName>
        <fullName evidence="1">Uncharacterized protein</fullName>
    </submittedName>
</protein>
<accession>A0ACC0LBL8</accession>
<proteinExistence type="predicted"/>
<evidence type="ECO:0000313" key="1">
    <source>
        <dbReference type="EMBL" id="KAI8526158.1"/>
    </source>
</evidence>
<evidence type="ECO:0000313" key="2">
    <source>
        <dbReference type="Proteomes" id="UP001062846"/>
    </source>
</evidence>
<organism evidence="1 2">
    <name type="scientific">Rhododendron molle</name>
    <name type="common">Chinese azalea</name>
    <name type="synonym">Azalea mollis</name>
    <dbReference type="NCBI Taxonomy" id="49168"/>
    <lineage>
        <taxon>Eukaryota</taxon>
        <taxon>Viridiplantae</taxon>
        <taxon>Streptophyta</taxon>
        <taxon>Embryophyta</taxon>
        <taxon>Tracheophyta</taxon>
        <taxon>Spermatophyta</taxon>
        <taxon>Magnoliopsida</taxon>
        <taxon>eudicotyledons</taxon>
        <taxon>Gunneridae</taxon>
        <taxon>Pentapetalae</taxon>
        <taxon>asterids</taxon>
        <taxon>Ericales</taxon>
        <taxon>Ericaceae</taxon>
        <taxon>Ericoideae</taxon>
        <taxon>Rhodoreae</taxon>
        <taxon>Rhododendron</taxon>
    </lineage>
</organism>
<gene>
    <name evidence="1" type="ORF">RHMOL_Rhmol13G0287300</name>
</gene>
<keyword evidence="2" id="KW-1185">Reference proteome</keyword>
<dbReference type="Proteomes" id="UP001062846">
    <property type="component" value="Chromosome 13"/>
</dbReference>
<sequence>MMPKLNCLQTSLCITLAIYAVAFFTQPYYPASESFFSPFQSILSPSQTTPPPPRDHNSPTNINHLVFGLVGSLKAWRHRKAYIESWWRPNVTRGYLYLDTAPTEELLPWSAASPPLRVSDDISKIVEESGHVAPIMVRMVHAILEVCREGDQGVRWYVMGDDDSIFFVDNWVDVLAKYDHTKYIYIGGHSETLLSNFHYSFDQGFGGAGFALSYPLASAMVKDLEGCLKRYPHLNSADLITQYCVDELGVSLSVERGIHQILPRSILKRPRETFKAWMKGTAPLYMFNSREPPFGDPCDDPHVFFLETVESSRGNLIVSTYARSSPRGLPTCFFSGNHSADQISKVRVLSPSTKLIERPSRLLLLLLLSLLQHQVCTILCSVSISLSVYVWMNITNCNEVFPLIAMGLNLFPTGNYNWRFPS</sequence>
<reference evidence="1" key="1">
    <citation type="submission" date="2022-02" db="EMBL/GenBank/DDBJ databases">
        <title>Plant Genome Project.</title>
        <authorList>
            <person name="Zhang R.-G."/>
        </authorList>
    </citation>
    <scope>NUCLEOTIDE SEQUENCE</scope>
    <source>
        <strain evidence="1">AT1</strain>
    </source>
</reference>
<dbReference type="EMBL" id="CM046400">
    <property type="protein sequence ID" value="KAI8526158.1"/>
    <property type="molecule type" value="Genomic_DNA"/>
</dbReference>